<dbReference type="SUPFAM" id="SSF56601">
    <property type="entry name" value="beta-lactamase/transpeptidase-like"/>
    <property type="match status" value="1"/>
</dbReference>
<dbReference type="RefSeq" id="WP_008196469.1">
    <property type="nucleotide sequence ID" value="NZ_CM011002.1"/>
</dbReference>
<name>A0A5E8H4H7_ROSAD</name>
<dbReference type="InterPro" id="IPR001466">
    <property type="entry name" value="Beta-lactam-related"/>
</dbReference>
<dbReference type="InterPro" id="IPR012338">
    <property type="entry name" value="Beta-lactam/transpept-like"/>
</dbReference>
<accession>A0A5E8H4H7</accession>
<evidence type="ECO:0000313" key="2">
    <source>
        <dbReference type="EMBL" id="EEE47404.1"/>
    </source>
</evidence>
<dbReference type="Pfam" id="PF00144">
    <property type="entry name" value="Beta-lactamase"/>
    <property type="match status" value="1"/>
</dbReference>
<protein>
    <submittedName>
        <fullName evidence="2">Beta-lactamase class C and other penicillin binding protein</fullName>
    </submittedName>
</protein>
<comment type="caution">
    <text evidence="2">The sequence shown here is derived from an EMBL/GenBank/DDBJ whole genome shotgun (WGS) entry which is preliminary data.</text>
</comment>
<feature type="domain" description="Beta-lactamase-related" evidence="1">
    <location>
        <begin position="72"/>
        <end position="334"/>
    </location>
</feature>
<proteinExistence type="predicted"/>
<dbReference type="Gene3D" id="3.40.710.10">
    <property type="entry name" value="DD-peptidase/beta-lactamase superfamily"/>
    <property type="match status" value="1"/>
</dbReference>
<dbReference type="PANTHER" id="PTHR43283:SF7">
    <property type="entry name" value="BETA-LACTAMASE-RELATED DOMAIN-CONTAINING PROTEIN"/>
    <property type="match status" value="1"/>
</dbReference>
<dbReference type="InterPro" id="IPR050789">
    <property type="entry name" value="Diverse_Enzym_Activities"/>
</dbReference>
<organism evidence="2 3">
    <name type="scientific">Roseibium alexandrii (strain DSM 17067 / NCIMB 14079 / DFL-11)</name>
    <name type="common">Labrenzia alexandrii</name>
    <dbReference type="NCBI Taxonomy" id="244592"/>
    <lineage>
        <taxon>Bacteria</taxon>
        <taxon>Pseudomonadati</taxon>
        <taxon>Pseudomonadota</taxon>
        <taxon>Alphaproteobacteria</taxon>
        <taxon>Hyphomicrobiales</taxon>
        <taxon>Stappiaceae</taxon>
        <taxon>Roseibium</taxon>
    </lineage>
</organism>
<reference evidence="2 3" key="2">
    <citation type="submission" date="2013-04" db="EMBL/GenBank/DDBJ databases">
        <authorList>
            <person name="Fiebig A."/>
            <person name="Pradella S."/>
            <person name="Wagner-Doebler I."/>
        </authorList>
    </citation>
    <scope>NUCLEOTIDE SEQUENCE [LARGE SCALE GENOMIC DNA]</scope>
    <source>
        <strain evidence="3">DSM 17067 / NCIMB 14079 / DFL-11</strain>
    </source>
</reference>
<reference evidence="2 3" key="1">
    <citation type="submission" date="2008-01" db="EMBL/GenBank/DDBJ databases">
        <authorList>
            <person name="Wagner-Dobler I."/>
            <person name="Ferriera S."/>
            <person name="Johnson J."/>
            <person name="Kravitz S."/>
            <person name="Beeson K."/>
            <person name="Sutton G."/>
            <person name="Rogers Y.-H."/>
            <person name="Friedman R."/>
            <person name="Frazier M."/>
            <person name="Venter J.C."/>
        </authorList>
    </citation>
    <scope>NUCLEOTIDE SEQUENCE [LARGE SCALE GENOMIC DNA]</scope>
    <source>
        <strain evidence="3">DSM 17067 / NCIMB 14079 / DFL-11</strain>
    </source>
</reference>
<evidence type="ECO:0000313" key="3">
    <source>
        <dbReference type="Proteomes" id="UP000004703"/>
    </source>
</evidence>
<evidence type="ECO:0000259" key="1">
    <source>
        <dbReference type="Pfam" id="PF00144"/>
    </source>
</evidence>
<gene>
    <name evidence="2" type="ORF">SADFL11_4693</name>
</gene>
<dbReference type="AlphaFoldDB" id="A0A5E8H4H7"/>
<dbReference type="Proteomes" id="UP000004703">
    <property type="component" value="Chromosome"/>
</dbReference>
<sequence length="405" mass="45142">MKRRHFSYLFVSLLIVSFAGYLVQTGERGFGQQTQPARTLDVTRLSKTDTERLGWKAQGLDAVFADVATLSTDTLMIVTDGKVVGVFGDLSKPYNVHSIRKSVLSALVGRHWGSVANEIRLETTLQELGLDDATIPLTTMQKKTTVRDLLMSRSGINHPAAASGSLQEEIDRRLGNKENEPGTIWAYNNWDYNALTTVFENETGIGIAEAFETGIARPISMDDFDAGSVSYISNTRLSVHKAAMFKMSARDLARFGQLYLDGGRFDGQQILPGAWIDKISSDFTVTGMEGLRWGHGYLWWIPGPNTGLPEGSFWAWGLGNQALIVIPEWDTVIVHQSDTTEFWNRFLPMIRDDGMTGEAAVEKLILSCREAVTRETEFCIDHRLITRREFDRLLSLIAAARVQPS</sequence>
<dbReference type="EMBL" id="ACCU02000003">
    <property type="protein sequence ID" value="EEE47404.1"/>
    <property type="molecule type" value="Genomic_DNA"/>
</dbReference>
<dbReference type="PANTHER" id="PTHR43283">
    <property type="entry name" value="BETA-LACTAMASE-RELATED"/>
    <property type="match status" value="1"/>
</dbReference>